<evidence type="ECO:0000313" key="3">
    <source>
        <dbReference type="Proteomes" id="UP001595885"/>
    </source>
</evidence>
<proteinExistence type="predicted"/>
<gene>
    <name evidence="2" type="ORF">ACFO3U_02970</name>
</gene>
<evidence type="ECO:0008006" key="4">
    <source>
        <dbReference type="Google" id="ProtNLM"/>
    </source>
</evidence>
<dbReference type="InterPro" id="IPR011047">
    <property type="entry name" value="Quinoprotein_ADH-like_sf"/>
</dbReference>
<name>A0ABV9P090_9FLAO</name>
<dbReference type="SUPFAM" id="SSF50998">
    <property type="entry name" value="Quinoprotein alcohol dehydrogenase-like"/>
    <property type="match status" value="1"/>
</dbReference>
<dbReference type="EMBL" id="JBHSGW010000002">
    <property type="protein sequence ID" value="MFC4738947.1"/>
    <property type="molecule type" value="Genomic_DNA"/>
</dbReference>
<keyword evidence="1" id="KW-0175">Coiled coil</keyword>
<dbReference type="RefSeq" id="WP_379738248.1">
    <property type="nucleotide sequence ID" value="NZ_JBHSGW010000002.1"/>
</dbReference>
<reference evidence="3" key="1">
    <citation type="journal article" date="2019" name="Int. J. Syst. Evol. Microbiol.">
        <title>The Global Catalogue of Microorganisms (GCM) 10K type strain sequencing project: providing services to taxonomists for standard genome sequencing and annotation.</title>
        <authorList>
            <consortium name="The Broad Institute Genomics Platform"/>
            <consortium name="The Broad Institute Genome Sequencing Center for Infectious Disease"/>
            <person name="Wu L."/>
            <person name="Ma J."/>
        </authorList>
    </citation>
    <scope>NUCLEOTIDE SEQUENCE [LARGE SCALE GENOMIC DNA]</scope>
    <source>
        <strain evidence="3">CCUG 50349</strain>
    </source>
</reference>
<dbReference type="Proteomes" id="UP001595885">
    <property type="component" value="Unassembled WGS sequence"/>
</dbReference>
<evidence type="ECO:0000256" key="1">
    <source>
        <dbReference type="SAM" id="Coils"/>
    </source>
</evidence>
<protein>
    <recommendedName>
        <fullName evidence="4">WD40 repeat domain-containing protein</fullName>
    </recommendedName>
</protein>
<comment type="caution">
    <text evidence="2">The sequence shown here is derived from an EMBL/GenBank/DDBJ whole genome shotgun (WGS) entry which is preliminary data.</text>
</comment>
<accession>A0ABV9P090</accession>
<feature type="coiled-coil region" evidence="1">
    <location>
        <begin position="303"/>
        <end position="349"/>
    </location>
</feature>
<organism evidence="2 3">
    <name type="scientific">Flavobacterium ponti</name>
    <dbReference type="NCBI Taxonomy" id="665133"/>
    <lineage>
        <taxon>Bacteria</taxon>
        <taxon>Pseudomonadati</taxon>
        <taxon>Bacteroidota</taxon>
        <taxon>Flavobacteriia</taxon>
        <taxon>Flavobacteriales</taxon>
        <taxon>Flavobacteriaceae</taxon>
        <taxon>Flavobacterium</taxon>
    </lineage>
</organism>
<evidence type="ECO:0000313" key="2">
    <source>
        <dbReference type="EMBL" id="MFC4738947.1"/>
    </source>
</evidence>
<sequence length="483" mass="56225">MKIIRILILLIGFGSIAQNGFFTNISGARNLKIHLSKSQTHALVWHADGGGYGLVYDLQTGEQVKELILKGFTSDSRFKPHIFDYRNDNVILAGWDENYLKPEHYFIWDEASNTFYTGKDLPSQHGIIHDIIGDEIVFAFTIYKKDSKGRLNLKKPLHSFVQFYNWKTKKWREFKQTLEFKENLSSKNLLLFEDGNKMKYFDLKTTTFLAQTTPVFDNIVTNYQDGNVYASKYKPNYGIDKVALFDLNALTIGSFNKAPTNNNMEYYWGEMTNYQVKLEQNNKEINLVITNKQSKDTKKVQITTSYKAEIERINEKINALKEMRLNKTKDDLNKKYAKQIEEMKDFEINFSRLPNTFTFDYSKAQGRDITNLKMSKRLFLSPNTTVYALGKLFECDESIVFLVMLRGPQAEGTESVYAVLKTDHYGNRLQYQIIARTIKNQMGYIQMDQFSIATYLNSNTTVSVTENYMGEEKKREFKFYCLN</sequence>
<keyword evidence="3" id="KW-1185">Reference proteome</keyword>